<name>A0ABQ5I0U5_9ASTR</name>
<comment type="caution">
    <text evidence="2">The sequence shown here is derived from an EMBL/GenBank/DDBJ whole genome shotgun (WGS) entry which is preliminary data.</text>
</comment>
<dbReference type="Proteomes" id="UP001151760">
    <property type="component" value="Unassembled WGS sequence"/>
</dbReference>
<accession>A0ABQ5I0U5</accession>
<feature type="transmembrane region" description="Helical" evidence="1">
    <location>
        <begin position="171"/>
        <end position="193"/>
    </location>
</feature>
<reference evidence="2" key="1">
    <citation type="journal article" date="2022" name="Int. J. Mol. Sci.">
        <title>Draft Genome of Tanacetum Coccineum: Genomic Comparison of Closely Related Tanacetum-Family Plants.</title>
        <authorList>
            <person name="Yamashiro T."/>
            <person name="Shiraishi A."/>
            <person name="Nakayama K."/>
            <person name="Satake H."/>
        </authorList>
    </citation>
    <scope>NUCLEOTIDE SEQUENCE</scope>
</reference>
<protein>
    <submittedName>
        <fullName evidence="2">Uncharacterized protein</fullName>
    </submittedName>
</protein>
<sequence length="237" mass="26192">MSKKTNALVGRWYLWWRRLFVGDVGGGGASVWRLWWRRWVVEARVIGDRVDRLMRFIFGLGRKSPPEKFSGGGEVLVLDSKNLARGLSVNLGCFGLSLVSAICNIRSLITDEAKGWELHNLLDKVVSVGTAPGPNSSDHNVNTITNGDGILHSLVERCGGDDGEVVVMGAWWMWCCSAAWEGLWCVVGVVVLAGLERMCAKEEDCIRVGERGSMVGRYVEEWRVVVIDEEGERAVVG</sequence>
<dbReference type="EMBL" id="BQNB010020231">
    <property type="protein sequence ID" value="GJT93738.1"/>
    <property type="molecule type" value="Genomic_DNA"/>
</dbReference>
<organism evidence="2 3">
    <name type="scientific">Tanacetum coccineum</name>
    <dbReference type="NCBI Taxonomy" id="301880"/>
    <lineage>
        <taxon>Eukaryota</taxon>
        <taxon>Viridiplantae</taxon>
        <taxon>Streptophyta</taxon>
        <taxon>Embryophyta</taxon>
        <taxon>Tracheophyta</taxon>
        <taxon>Spermatophyta</taxon>
        <taxon>Magnoliopsida</taxon>
        <taxon>eudicotyledons</taxon>
        <taxon>Gunneridae</taxon>
        <taxon>Pentapetalae</taxon>
        <taxon>asterids</taxon>
        <taxon>campanulids</taxon>
        <taxon>Asterales</taxon>
        <taxon>Asteraceae</taxon>
        <taxon>Asteroideae</taxon>
        <taxon>Anthemideae</taxon>
        <taxon>Anthemidinae</taxon>
        <taxon>Tanacetum</taxon>
    </lineage>
</organism>
<gene>
    <name evidence="2" type="ORF">Tco_1082583</name>
</gene>
<keyword evidence="1" id="KW-0812">Transmembrane</keyword>
<keyword evidence="1" id="KW-1133">Transmembrane helix</keyword>
<reference evidence="2" key="2">
    <citation type="submission" date="2022-01" db="EMBL/GenBank/DDBJ databases">
        <authorList>
            <person name="Yamashiro T."/>
            <person name="Shiraishi A."/>
            <person name="Satake H."/>
            <person name="Nakayama K."/>
        </authorList>
    </citation>
    <scope>NUCLEOTIDE SEQUENCE</scope>
</reference>
<feature type="transmembrane region" description="Helical" evidence="1">
    <location>
        <begin position="87"/>
        <end position="109"/>
    </location>
</feature>
<evidence type="ECO:0000313" key="3">
    <source>
        <dbReference type="Proteomes" id="UP001151760"/>
    </source>
</evidence>
<evidence type="ECO:0000256" key="1">
    <source>
        <dbReference type="SAM" id="Phobius"/>
    </source>
</evidence>
<proteinExistence type="predicted"/>
<keyword evidence="1" id="KW-0472">Membrane</keyword>
<evidence type="ECO:0000313" key="2">
    <source>
        <dbReference type="EMBL" id="GJT93738.1"/>
    </source>
</evidence>
<keyword evidence="3" id="KW-1185">Reference proteome</keyword>